<protein>
    <submittedName>
        <fullName evidence="1">Uncharacterized protein</fullName>
    </submittedName>
</protein>
<proteinExistence type="predicted"/>
<name>A0A0N0BI10_9HYME</name>
<dbReference type="AlphaFoldDB" id="A0A0N0BI10"/>
<keyword evidence="2" id="KW-1185">Reference proteome</keyword>
<evidence type="ECO:0000313" key="2">
    <source>
        <dbReference type="Proteomes" id="UP000053105"/>
    </source>
</evidence>
<evidence type="ECO:0000313" key="1">
    <source>
        <dbReference type="EMBL" id="KOX76764.1"/>
    </source>
</evidence>
<organism evidence="1 2">
    <name type="scientific">Melipona quadrifasciata</name>
    <dbReference type="NCBI Taxonomy" id="166423"/>
    <lineage>
        <taxon>Eukaryota</taxon>
        <taxon>Metazoa</taxon>
        <taxon>Ecdysozoa</taxon>
        <taxon>Arthropoda</taxon>
        <taxon>Hexapoda</taxon>
        <taxon>Insecta</taxon>
        <taxon>Pterygota</taxon>
        <taxon>Neoptera</taxon>
        <taxon>Endopterygota</taxon>
        <taxon>Hymenoptera</taxon>
        <taxon>Apocrita</taxon>
        <taxon>Aculeata</taxon>
        <taxon>Apoidea</taxon>
        <taxon>Anthophila</taxon>
        <taxon>Apidae</taxon>
        <taxon>Melipona</taxon>
    </lineage>
</organism>
<gene>
    <name evidence="1" type="ORF">WN51_11188</name>
</gene>
<reference evidence="1 2" key="1">
    <citation type="submission" date="2015-07" db="EMBL/GenBank/DDBJ databases">
        <title>The genome of Melipona quadrifasciata.</title>
        <authorList>
            <person name="Pan H."/>
            <person name="Kapheim K."/>
        </authorList>
    </citation>
    <scope>NUCLEOTIDE SEQUENCE [LARGE SCALE GENOMIC DNA]</scope>
    <source>
        <strain evidence="1">0111107301</strain>
        <tissue evidence="1">Whole body</tissue>
    </source>
</reference>
<accession>A0A0N0BI10</accession>
<dbReference type="EMBL" id="KQ435741">
    <property type="protein sequence ID" value="KOX76764.1"/>
    <property type="molecule type" value="Genomic_DNA"/>
</dbReference>
<dbReference type="Proteomes" id="UP000053105">
    <property type="component" value="Unassembled WGS sequence"/>
</dbReference>
<sequence>MMLILTTEVEGATLASRYEKNTVLATTNIINKQIYEPDTLYVVSNRENQKLQTFRQRMGMWRMNVVDILYAYIFMDVGSPKEIAVDHHFGKRRFRKSVKCAYQIVLVLREVNQHRFPPKRYDLAKLKEETKLNLVNPKYIVLKIKTCTIKIDEFWPKQDLLRKECQQSDLTITLGSSIFPQQQYPPFINITSLLYIFYNSNIHPIDKVEGHNNEIEVTSPMFNDTIYSLQYLFRVIHIKSTSSVVSDGQRKREKRGKSSKKSIHAIVFDNRLIGCSLHPYSTLSPLIL</sequence>